<sequence length="437" mass="47019">MEGFLTRLRALPTRIWFAPAVLIAVGLVLGEALVALDSSRLPEQLPAWLTGLLFASGPTGASAMVTTVGTAVFGVAGTAFSITISVIATASSTYGPRLVRNFMADRGNQIVLGMFGATFTYCLMVLRRIRTGDDDIGVEAFVPQLAVNFTLLLAVVDVALLIYFIHHIATSIEVSTLTGATRRDLARAIDRLYPREHPELSTSKTHVPLNQRFEVRATESGFIAQLYPASLRSAAMDCSSPVVVLVRPGDHILTGTPLAVFDPVAAEDPDGLARRVRDAFEIGPARTPEQDIRFCLSRLIEIGVRAMSPGTNDPYTAVNAVHELTTALCDLITRPEPRPGRLPDSSATAPVLVLPQVSRAELVRQAFDELRPWVASAPSVVSAMTDLGDAVRRCGDDAIVAEVDRQLDALTESVGSADLATLDRERLLERLAEVRAS</sequence>
<organism evidence="2 3">
    <name type="scientific">Ammonicoccus fulvus</name>
    <dbReference type="NCBI Taxonomy" id="3138240"/>
    <lineage>
        <taxon>Bacteria</taxon>
        <taxon>Bacillati</taxon>
        <taxon>Actinomycetota</taxon>
        <taxon>Actinomycetes</taxon>
        <taxon>Propionibacteriales</taxon>
        <taxon>Propionibacteriaceae</taxon>
        <taxon>Ammonicoccus</taxon>
    </lineage>
</organism>
<dbReference type="Proteomes" id="UP001442841">
    <property type="component" value="Chromosome"/>
</dbReference>
<protein>
    <submittedName>
        <fullName evidence="2">DUF2254 domain-containing protein</fullName>
    </submittedName>
</protein>
<reference evidence="2 3" key="1">
    <citation type="submission" date="2024-04" db="EMBL/GenBank/DDBJ databases">
        <title>Isolation of an actinomycete strain from pig manure.</title>
        <authorList>
            <person name="Gong T."/>
            <person name="Yu Z."/>
            <person name="An M."/>
            <person name="Wei C."/>
            <person name="Yang W."/>
            <person name="Liu L."/>
        </authorList>
    </citation>
    <scope>NUCLEOTIDE SEQUENCE [LARGE SCALE GENOMIC DNA]</scope>
    <source>
        <strain evidence="2 3">ZF39</strain>
    </source>
</reference>
<keyword evidence="3" id="KW-1185">Reference proteome</keyword>
<feature type="transmembrane region" description="Helical" evidence="1">
    <location>
        <begin position="15"/>
        <end position="36"/>
    </location>
</feature>
<evidence type="ECO:0000256" key="1">
    <source>
        <dbReference type="SAM" id="Phobius"/>
    </source>
</evidence>
<gene>
    <name evidence="2" type="ORF">AADG42_13755</name>
</gene>
<dbReference type="EMBL" id="CP154795">
    <property type="protein sequence ID" value="XAN08319.1"/>
    <property type="molecule type" value="Genomic_DNA"/>
</dbReference>
<keyword evidence="1" id="KW-1133">Transmembrane helix</keyword>
<feature type="transmembrane region" description="Helical" evidence="1">
    <location>
        <begin position="48"/>
        <end position="65"/>
    </location>
</feature>
<evidence type="ECO:0000313" key="2">
    <source>
        <dbReference type="EMBL" id="XAN08319.1"/>
    </source>
</evidence>
<proteinExistence type="predicted"/>
<feature type="transmembrane region" description="Helical" evidence="1">
    <location>
        <begin position="141"/>
        <end position="165"/>
    </location>
</feature>
<dbReference type="Pfam" id="PF10011">
    <property type="entry name" value="DUF2254"/>
    <property type="match status" value="1"/>
</dbReference>
<keyword evidence="1" id="KW-0812">Transmembrane</keyword>
<feature type="transmembrane region" description="Helical" evidence="1">
    <location>
        <begin position="110"/>
        <end position="129"/>
    </location>
</feature>
<feature type="transmembrane region" description="Helical" evidence="1">
    <location>
        <begin position="71"/>
        <end position="90"/>
    </location>
</feature>
<dbReference type="InterPro" id="IPR018723">
    <property type="entry name" value="DUF2254_membrane"/>
</dbReference>
<evidence type="ECO:0000313" key="3">
    <source>
        <dbReference type="Proteomes" id="UP001442841"/>
    </source>
</evidence>
<accession>A0ABZ3FTA0</accession>
<dbReference type="RefSeq" id="WP_425309774.1">
    <property type="nucleotide sequence ID" value="NZ_CP154795.1"/>
</dbReference>
<keyword evidence="1" id="KW-0472">Membrane</keyword>
<name>A0ABZ3FTA0_9ACTN</name>